<keyword evidence="3" id="KW-1185">Reference proteome</keyword>
<dbReference type="AlphaFoldDB" id="A0A410FZJ2"/>
<dbReference type="KEGG" id="aev:EI546_01155"/>
<evidence type="ECO:0000313" key="2">
    <source>
        <dbReference type="EMBL" id="QAA80420.1"/>
    </source>
</evidence>
<keyword evidence="1" id="KW-0812">Transmembrane</keyword>
<dbReference type="EMBL" id="CP034951">
    <property type="protein sequence ID" value="QAA80420.1"/>
    <property type="molecule type" value="Genomic_DNA"/>
</dbReference>
<dbReference type="Proteomes" id="UP000285517">
    <property type="component" value="Chromosome"/>
</dbReference>
<reference evidence="2 3" key="1">
    <citation type="submission" date="2019-01" db="EMBL/GenBank/DDBJ databases">
        <title>Complete genome sequencing of Aequorivita sp. H23M31.</title>
        <authorList>
            <person name="Bae J.-W."/>
        </authorList>
    </citation>
    <scope>NUCLEOTIDE SEQUENCE [LARGE SCALE GENOMIC DNA]</scope>
    <source>
        <strain evidence="2 3">H23M31</strain>
    </source>
</reference>
<keyword evidence="1" id="KW-1133">Transmembrane helix</keyword>
<keyword evidence="1" id="KW-0472">Membrane</keyword>
<evidence type="ECO:0000313" key="3">
    <source>
        <dbReference type="Proteomes" id="UP000285517"/>
    </source>
</evidence>
<feature type="transmembrane region" description="Helical" evidence="1">
    <location>
        <begin position="73"/>
        <end position="94"/>
    </location>
</feature>
<gene>
    <name evidence="2" type="ORF">EI546_01155</name>
</gene>
<proteinExistence type="predicted"/>
<accession>A0A410FZJ2</accession>
<sequence>MGKNFDLDFDFDFDFDLDFDFDSDSDFDSDFDFDFPLIVPQAKPRKVFNHGGSKKSYFEKPFEKPNFHLKSPFLMIIKNFFIWYLFKFIFLNFVG</sequence>
<name>A0A410FZJ2_9FLAO</name>
<organism evidence="2 3">
    <name type="scientific">Aequorivita ciconiae</name>
    <dbReference type="NCBI Taxonomy" id="2494375"/>
    <lineage>
        <taxon>Bacteria</taxon>
        <taxon>Pseudomonadati</taxon>
        <taxon>Bacteroidota</taxon>
        <taxon>Flavobacteriia</taxon>
        <taxon>Flavobacteriales</taxon>
        <taxon>Flavobacteriaceae</taxon>
        <taxon>Aequorivita</taxon>
    </lineage>
</organism>
<evidence type="ECO:0000256" key="1">
    <source>
        <dbReference type="SAM" id="Phobius"/>
    </source>
</evidence>
<protein>
    <submittedName>
        <fullName evidence="2">Uncharacterized protein</fullName>
    </submittedName>
</protein>
<dbReference type="RefSeq" id="WP_128248821.1">
    <property type="nucleotide sequence ID" value="NZ_CP034951.1"/>
</dbReference>